<feature type="domain" description="Cryptochrome/DNA photolyase FAD-binding" evidence="5">
    <location>
        <begin position="75"/>
        <end position="198"/>
    </location>
</feature>
<evidence type="ECO:0000256" key="4">
    <source>
        <dbReference type="SAM" id="MobiDB-lite"/>
    </source>
</evidence>
<name>A0ABW0P791_9HYPH</name>
<comment type="caution">
    <text evidence="6">The sequence shown here is derived from an EMBL/GenBank/DDBJ whole genome shotgun (WGS) entry which is preliminary data.</text>
</comment>
<feature type="region of interest" description="Disordered" evidence="4">
    <location>
        <begin position="233"/>
        <end position="253"/>
    </location>
</feature>
<keyword evidence="3" id="KW-0274">FAD</keyword>
<accession>A0ABW0P791</accession>
<dbReference type="InterPro" id="IPR036134">
    <property type="entry name" value="Crypto/Photolyase_FAD-like_sf"/>
</dbReference>
<keyword evidence="7" id="KW-1185">Reference proteome</keyword>
<dbReference type="EMBL" id="JBHSLU010000082">
    <property type="protein sequence ID" value="MFC5508320.1"/>
    <property type="molecule type" value="Genomic_DNA"/>
</dbReference>
<dbReference type="Gene3D" id="1.10.579.10">
    <property type="entry name" value="DNA Cyclobutane Dipyrimidine Photolyase, subunit A, domain 3"/>
    <property type="match status" value="1"/>
</dbReference>
<dbReference type="Pfam" id="PF03441">
    <property type="entry name" value="FAD_binding_7"/>
    <property type="match status" value="1"/>
</dbReference>
<dbReference type="PANTHER" id="PTHR11455">
    <property type="entry name" value="CRYPTOCHROME"/>
    <property type="match status" value="1"/>
</dbReference>
<proteinExistence type="predicted"/>
<dbReference type="Proteomes" id="UP001596060">
    <property type="component" value="Unassembled WGS sequence"/>
</dbReference>
<evidence type="ECO:0000259" key="5">
    <source>
        <dbReference type="Pfam" id="PF03441"/>
    </source>
</evidence>
<evidence type="ECO:0000256" key="2">
    <source>
        <dbReference type="ARBA" id="ARBA00022630"/>
    </source>
</evidence>
<reference evidence="7" key="1">
    <citation type="journal article" date="2019" name="Int. J. Syst. Evol. Microbiol.">
        <title>The Global Catalogue of Microorganisms (GCM) 10K type strain sequencing project: providing services to taxonomists for standard genome sequencing and annotation.</title>
        <authorList>
            <consortium name="The Broad Institute Genomics Platform"/>
            <consortium name="The Broad Institute Genome Sequencing Center for Infectious Disease"/>
            <person name="Wu L."/>
            <person name="Ma J."/>
        </authorList>
    </citation>
    <scope>NUCLEOTIDE SEQUENCE [LARGE SCALE GENOMIC DNA]</scope>
    <source>
        <strain evidence="7">CCUG 43117</strain>
    </source>
</reference>
<gene>
    <name evidence="6" type="ORF">ACFPN9_24045</name>
</gene>
<dbReference type="Gene3D" id="1.25.40.80">
    <property type="match status" value="1"/>
</dbReference>
<dbReference type="InterPro" id="IPR002081">
    <property type="entry name" value="Cryptochrome/DNA_photolyase_1"/>
</dbReference>
<dbReference type="SUPFAM" id="SSF48173">
    <property type="entry name" value="Cryptochrome/photolyase FAD-binding domain"/>
    <property type="match status" value="1"/>
</dbReference>
<keyword evidence="2" id="KW-0285">Flavoprotein</keyword>
<organism evidence="6 7">
    <name type="scientific">Bosea massiliensis</name>
    <dbReference type="NCBI Taxonomy" id="151419"/>
    <lineage>
        <taxon>Bacteria</taxon>
        <taxon>Pseudomonadati</taxon>
        <taxon>Pseudomonadota</taxon>
        <taxon>Alphaproteobacteria</taxon>
        <taxon>Hyphomicrobiales</taxon>
        <taxon>Boseaceae</taxon>
        <taxon>Bosea</taxon>
    </lineage>
</organism>
<evidence type="ECO:0000256" key="1">
    <source>
        <dbReference type="ARBA" id="ARBA00001974"/>
    </source>
</evidence>
<comment type="cofactor">
    <cofactor evidence="1">
        <name>FAD</name>
        <dbReference type="ChEBI" id="CHEBI:57692"/>
    </cofactor>
</comment>
<protein>
    <submittedName>
        <fullName evidence="6">FAD-binding domain-containing protein</fullName>
    </submittedName>
</protein>
<dbReference type="RefSeq" id="WP_377817743.1">
    <property type="nucleotide sequence ID" value="NZ_JBHSLU010000082.1"/>
</dbReference>
<evidence type="ECO:0000313" key="7">
    <source>
        <dbReference type="Proteomes" id="UP001596060"/>
    </source>
</evidence>
<dbReference type="InterPro" id="IPR005101">
    <property type="entry name" value="Cryptochr/Photolyase_FAD-bd"/>
</dbReference>
<evidence type="ECO:0000256" key="3">
    <source>
        <dbReference type="ARBA" id="ARBA00022827"/>
    </source>
</evidence>
<sequence length="405" mass="45020">MAKTRATRNAGLALLESFRPLMGRSYAEHRNTDRGPGRHVFVSRLSPYLRRRLVTEQETVEAALADHGPEAADAFIREVFWRGYFKGWLERRPQVWAAYFEGLQRDLAAVAADPALADRIAAAEQGRTGLACFDAWVQELTATGYLHNHARMWFASIWIFTLRLPWRLGADLFLRHLLDGDPASNTLSWRWVGGLHTRGKFYPAQAWNIARFTEGRFTPSERDLAEVVAGLEDEEPEGLPAPRPLRSVTPPQPGRPTALLITEEDCRLEAHDLAGFDIRAAAALAASPLRSPRPVAEAVARFEAEALADAASRTGFEATTLQAARPEALVDWAVAAGVTQIATGYVTRGPLHDWLARAVPLLEARGIALCEWRREWDAAIWPHAGAGFFKVKQQIPAILDQLESR</sequence>
<dbReference type="PANTHER" id="PTHR11455:SF9">
    <property type="entry name" value="CRYPTOCHROME CIRCADIAN CLOCK 5 ISOFORM X1"/>
    <property type="match status" value="1"/>
</dbReference>
<evidence type="ECO:0000313" key="6">
    <source>
        <dbReference type="EMBL" id="MFC5508320.1"/>
    </source>
</evidence>